<gene>
    <name evidence="2" type="ORF">FC37_GL001277</name>
</gene>
<dbReference type="EMBL" id="AZEL01000046">
    <property type="protein sequence ID" value="KRL21491.1"/>
    <property type="molecule type" value="Genomic_DNA"/>
</dbReference>
<dbReference type="Proteomes" id="UP000051311">
    <property type="component" value="Unassembled WGS sequence"/>
</dbReference>
<name>A0A0R1NX48_9LACO</name>
<keyword evidence="1" id="KW-0472">Membrane</keyword>
<accession>A0A0R1NX48</accession>
<dbReference type="RefSeq" id="WP_025006125.1">
    <property type="nucleotide sequence ID" value="NZ_AZEL01000046.1"/>
</dbReference>
<proteinExistence type="predicted"/>
<keyword evidence="1" id="KW-1133">Transmembrane helix</keyword>
<dbReference type="PATRIC" id="fig|1423748.3.peg.1339"/>
<evidence type="ECO:0000313" key="2">
    <source>
        <dbReference type="EMBL" id="KRL21491.1"/>
    </source>
</evidence>
<reference evidence="2 3" key="1">
    <citation type="journal article" date="2015" name="Genome Announc.">
        <title>Expanding the biotechnology potential of lactobacilli through comparative genomics of 213 strains and associated genera.</title>
        <authorList>
            <person name="Sun Z."/>
            <person name="Harris H.M."/>
            <person name="McCann A."/>
            <person name="Guo C."/>
            <person name="Argimon S."/>
            <person name="Zhang W."/>
            <person name="Yang X."/>
            <person name="Jeffery I.B."/>
            <person name="Cooney J.C."/>
            <person name="Kagawa T.F."/>
            <person name="Liu W."/>
            <person name="Song Y."/>
            <person name="Salvetti E."/>
            <person name="Wrobel A."/>
            <person name="Rasinkangas P."/>
            <person name="Parkhill J."/>
            <person name="Rea M.C."/>
            <person name="O'Sullivan O."/>
            <person name="Ritari J."/>
            <person name="Douillard F.P."/>
            <person name="Paul Ross R."/>
            <person name="Yang R."/>
            <person name="Briner A.E."/>
            <person name="Felis G.E."/>
            <person name="de Vos W.M."/>
            <person name="Barrangou R."/>
            <person name="Klaenhammer T.R."/>
            <person name="Caufield P.W."/>
            <person name="Cui Y."/>
            <person name="Zhang H."/>
            <person name="O'Toole P.W."/>
        </authorList>
    </citation>
    <scope>NUCLEOTIDE SEQUENCE [LARGE SCALE GENOMIC DNA]</scope>
    <source>
        <strain evidence="2 3">DSM 10532</strain>
    </source>
</reference>
<keyword evidence="1" id="KW-0812">Transmembrane</keyword>
<evidence type="ECO:0000313" key="3">
    <source>
        <dbReference type="Proteomes" id="UP000051311"/>
    </source>
</evidence>
<protein>
    <submittedName>
        <fullName evidence="2">Uncharacterized protein</fullName>
    </submittedName>
</protein>
<dbReference type="OrthoDB" id="2327704at2"/>
<organism evidence="2 3">
    <name type="scientific">Lactobacillus gallinarum DSM 10532 = JCM 2011</name>
    <dbReference type="NCBI Taxonomy" id="1423748"/>
    <lineage>
        <taxon>Bacteria</taxon>
        <taxon>Bacillati</taxon>
        <taxon>Bacillota</taxon>
        <taxon>Bacilli</taxon>
        <taxon>Lactobacillales</taxon>
        <taxon>Lactobacillaceae</taxon>
        <taxon>Lactobacillus</taxon>
    </lineage>
</organism>
<dbReference type="AlphaFoldDB" id="A0A0R1NX48"/>
<feature type="transmembrane region" description="Helical" evidence="1">
    <location>
        <begin position="30"/>
        <end position="59"/>
    </location>
</feature>
<sequence>MLSLLLTIFLIWLFFKLGIGLIKIFGFLLVAGLIFVFCAYLLIPFLALVAIGGLVFAAIR</sequence>
<comment type="caution">
    <text evidence="2">The sequence shown here is derived from an EMBL/GenBank/DDBJ whole genome shotgun (WGS) entry which is preliminary data.</text>
</comment>
<evidence type="ECO:0000256" key="1">
    <source>
        <dbReference type="SAM" id="Phobius"/>
    </source>
</evidence>